<organism evidence="3 4">
    <name type="scientific">Sporolactobacillus terrae</name>
    <dbReference type="NCBI Taxonomy" id="269673"/>
    <lineage>
        <taxon>Bacteria</taxon>
        <taxon>Bacillati</taxon>
        <taxon>Bacillota</taxon>
        <taxon>Bacilli</taxon>
        <taxon>Bacillales</taxon>
        <taxon>Sporolactobacillaceae</taxon>
        <taxon>Sporolactobacillus</taxon>
    </lineage>
</organism>
<feature type="transmembrane region" description="Helical" evidence="1">
    <location>
        <begin position="16"/>
        <end position="34"/>
    </location>
</feature>
<dbReference type="AlphaFoldDB" id="A0A5K7X1D7"/>
<keyword evidence="1" id="KW-1133">Transmembrane helix</keyword>
<dbReference type="Gene3D" id="1.20.144.10">
    <property type="entry name" value="Phosphatidic acid phosphatase type 2/haloperoxidase"/>
    <property type="match status" value="1"/>
</dbReference>
<dbReference type="PANTHER" id="PTHR14969:SF13">
    <property type="entry name" value="AT30094P"/>
    <property type="match status" value="1"/>
</dbReference>
<evidence type="ECO:0000313" key="4">
    <source>
        <dbReference type="Proteomes" id="UP000326951"/>
    </source>
</evidence>
<keyword evidence="1" id="KW-0812">Transmembrane</keyword>
<name>A0A5K7X1D7_9BACL</name>
<evidence type="ECO:0000313" key="3">
    <source>
        <dbReference type="EMBL" id="BBN98433.1"/>
    </source>
</evidence>
<feature type="transmembrane region" description="Helical" evidence="1">
    <location>
        <begin position="138"/>
        <end position="156"/>
    </location>
</feature>
<dbReference type="InterPro" id="IPR036938">
    <property type="entry name" value="PAP2/HPO_sf"/>
</dbReference>
<dbReference type="EMBL" id="AP021853">
    <property type="protein sequence ID" value="BBN98433.1"/>
    <property type="molecule type" value="Genomic_DNA"/>
</dbReference>
<reference evidence="3 4" key="1">
    <citation type="submission" date="2019-09" db="EMBL/GenBank/DDBJ databases">
        <title>Complete genome sequence of Sporolactobacillus terrae 70-3.</title>
        <authorList>
            <person name="Tanaka N."/>
            <person name="Shiwa Y."/>
            <person name="Fujita N."/>
            <person name="Tanasupawat S."/>
        </authorList>
    </citation>
    <scope>NUCLEOTIDE SEQUENCE [LARGE SCALE GENOMIC DNA]</scope>
    <source>
        <strain evidence="3 4">70-3</strain>
    </source>
</reference>
<proteinExistence type="predicted"/>
<gene>
    <name evidence="3" type="primary">yodM</name>
    <name evidence="3" type="ORF">St703_11380</name>
</gene>
<evidence type="ECO:0000256" key="1">
    <source>
        <dbReference type="SAM" id="Phobius"/>
    </source>
</evidence>
<dbReference type="CDD" id="cd03392">
    <property type="entry name" value="PAP2_like_2"/>
    <property type="match status" value="1"/>
</dbReference>
<accession>A0A5K7X1D7</accession>
<sequence length="217" mass="24950">MSARKKELQSNTVTPWLWLSLTCVLFFLILVIAVRQPAVQALDRALIKSLDPIRTPSIVAFFSRFTDFASGKRLSVIIALFMVYLLVYKRYLSVIILPLFFLLERRTNAVLKDWVMRDRPPMHHLVHETGYSFPSGHAMNASTVYGLLILLVLPLIKRRWIRVLWVVLGFSMILLVGFSRPFLRVHYFTDILAGYCAGGFFVGLSALLLNSVYNRKR</sequence>
<dbReference type="Pfam" id="PF01569">
    <property type="entry name" value="PAP2"/>
    <property type="match status" value="1"/>
</dbReference>
<dbReference type="PANTHER" id="PTHR14969">
    <property type="entry name" value="SPHINGOSINE-1-PHOSPHATE PHOSPHOHYDROLASE"/>
    <property type="match status" value="1"/>
</dbReference>
<dbReference type="SMART" id="SM00014">
    <property type="entry name" value="acidPPc"/>
    <property type="match status" value="1"/>
</dbReference>
<dbReference type="InterPro" id="IPR000326">
    <property type="entry name" value="PAP2/HPO"/>
</dbReference>
<dbReference type="Proteomes" id="UP000326951">
    <property type="component" value="Chromosome"/>
</dbReference>
<dbReference type="SUPFAM" id="SSF48317">
    <property type="entry name" value="Acid phosphatase/Vanadium-dependent haloperoxidase"/>
    <property type="match status" value="1"/>
</dbReference>
<keyword evidence="1" id="KW-0472">Membrane</keyword>
<protein>
    <submittedName>
        <fullName evidence="3">Putative lipid phosphate phosphatase YodM</fullName>
    </submittedName>
</protein>
<feature type="transmembrane region" description="Helical" evidence="1">
    <location>
        <begin position="192"/>
        <end position="213"/>
    </location>
</feature>
<feature type="transmembrane region" description="Helical" evidence="1">
    <location>
        <begin position="163"/>
        <end position="180"/>
    </location>
</feature>
<feature type="domain" description="Phosphatidic acid phosphatase type 2/haloperoxidase" evidence="2">
    <location>
        <begin position="93"/>
        <end position="206"/>
    </location>
</feature>
<dbReference type="RefSeq" id="WP_051578027.1">
    <property type="nucleotide sequence ID" value="NZ_AP021853.1"/>
</dbReference>
<evidence type="ECO:0000259" key="2">
    <source>
        <dbReference type="SMART" id="SM00014"/>
    </source>
</evidence>
<feature type="transmembrane region" description="Helical" evidence="1">
    <location>
        <begin position="74"/>
        <end position="103"/>
    </location>
</feature>